<keyword evidence="4" id="KW-0238">DNA-binding</keyword>
<dbReference type="InterPro" id="IPR036388">
    <property type="entry name" value="WH-like_DNA-bd_sf"/>
</dbReference>
<gene>
    <name evidence="7" type="ORF">NCTC13184_06939</name>
</gene>
<evidence type="ECO:0000256" key="3">
    <source>
        <dbReference type="ARBA" id="ARBA00023082"/>
    </source>
</evidence>
<evidence type="ECO:0000256" key="2">
    <source>
        <dbReference type="ARBA" id="ARBA00023015"/>
    </source>
</evidence>
<evidence type="ECO:0000256" key="4">
    <source>
        <dbReference type="ARBA" id="ARBA00023125"/>
    </source>
</evidence>
<dbReference type="InterPro" id="IPR013324">
    <property type="entry name" value="RNA_pol_sigma_r3/r4-like"/>
</dbReference>
<sequence length="111" mass="12049">MLSARASLELAVIELLHQLPPRQSAVLVLRDVLGFRAAEVAGMSGLTPMAPQTALQRARERLCRNVGRHAGPVPESPGERRLGERFARAFEAADVGAVVALLTDEWPTMPR</sequence>
<dbReference type="InterPro" id="IPR052704">
    <property type="entry name" value="ECF_Sigma-70_Domain"/>
</dbReference>
<evidence type="ECO:0000313" key="8">
    <source>
        <dbReference type="Proteomes" id="UP000255082"/>
    </source>
</evidence>
<dbReference type="GO" id="GO:0006352">
    <property type="term" value="P:DNA-templated transcription initiation"/>
    <property type="evidence" value="ECO:0007669"/>
    <property type="project" value="InterPro"/>
</dbReference>
<proteinExistence type="inferred from homology"/>
<accession>A0A378X460</accession>
<comment type="similarity">
    <text evidence="1">Belongs to the sigma-70 factor family. ECF subfamily.</text>
</comment>
<reference evidence="7 8" key="1">
    <citation type="submission" date="2018-06" db="EMBL/GenBank/DDBJ databases">
        <authorList>
            <consortium name="Pathogen Informatics"/>
            <person name="Doyle S."/>
        </authorList>
    </citation>
    <scope>NUCLEOTIDE SEQUENCE [LARGE SCALE GENOMIC DNA]</scope>
    <source>
        <strain evidence="7 8">NCTC13184</strain>
    </source>
</reference>
<dbReference type="PANTHER" id="PTHR30173">
    <property type="entry name" value="SIGMA 19 FACTOR"/>
    <property type="match status" value="1"/>
</dbReference>
<keyword evidence="2" id="KW-0805">Transcription regulation</keyword>
<keyword evidence="5" id="KW-0804">Transcription</keyword>
<dbReference type="SUPFAM" id="SSF88659">
    <property type="entry name" value="Sigma3 and sigma4 domains of RNA polymerase sigma factors"/>
    <property type="match status" value="1"/>
</dbReference>
<dbReference type="Pfam" id="PF08281">
    <property type="entry name" value="Sigma70_r4_2"/>
    <property type="match status" value="1"/>
</dbReference>
<dbReference type="InterPro" id="IPR013249">
    <property type="entry name" value="RNA_pol_sigma70_r4_t2"/>
</dbReference>
<dbReference type="AlphaFoldDB" id="A0A378X460"/>
<dbReference type="Gene3D" id="1.10.10.10">
    <property type="entry name" value="Winged helix-like DNA-binding domain superfamily/Winged helix DNA-binding domain"/>
    <property type="match status" value="1"/>
</dbReference>
<feature type="domain" description="RNA polymerase sigma factor 70 region 4 type 2" evidence="6">
    <location>
        <begin position="11"/>
        <end position="62"/>
    </location>
</feature>
<dbReference type="GO" id="GO:0003677">
    <property type="term" value="F:DNA binding"/>
    <property type="evidence" value="ECO:0007669"/>
    <property type="project" value="UniProtKB-KW"/>
</dbReference>
<evidence type="ECO:0000313" key="7">
    <source>
        <dbReference type="EMBL" id="SUA48390.1"/>
    </source>
</evidence>
<dbReference type="EMBL" id="UGRU01000001">
    <property type="protein sequence ID" value="SUA48390.1"/>
    <property type="molecule type" value="Genomic_DNA"/>
</dbReference>
<evidence type="ECO:0000259" key="6">
    <source>
        <dbReference type="Pfam" id="PF08281"/>
    </source>
</evidence>
<evidence type="ECO:0000256" key="1">
    <source>
        <dbReference type="ARBA" id="ARBA00010641"/>
    </source>
</evidence>
<dbReference type="PANTHER" id="PTHR30173:SF36">
    <property type="entry name" value="ECF RNA POLYMERASE SIGMA FACTOR SIGJ"/>
    <property type="match status" value="1"/>
</dbReference>
<evidence type="ECO:0000256" key="5">
    <source>
        <dbReference type="ARBA" id="ARBA00023163"/>
    </source>
</evidence>
<keyword evidence="3" id="KW-0731">Sigma factor</keyword>
<protein>
    <submittedName>
        <fullName evidence="7">RNA polymerase factor sigma-70</fullName>
    </submittedName>
</protein>
<dbReference type="GO" id="GO:0016987">
    <property type="term" value="F:sigma factor activity"/>
    <property type="evidence" value="ECO:0007669"/>
    <property type="project" value="UniProtKB-KW"/>
</dbReference>
<dbReference type="RefSeq" id="WP_062968917.1">
    <property type="nucleotide sequence ID" value="NZ_JAJFOE010000002.1"/>
</dbReference>
<organism evidence="7 8">
    <name type="scientific">Nocardia africana</name>
    <dbReference type="NCBI Taxonomy" id="134964"/>
    <lineage>
        <taxon>Bacteria</taxon>
        <taxon>Bacillati</taxon>
        <taxon>Actinomycetota</taxon>
        <taxon>Actinomycetes</taxon>
        <taxon>Mycobacteriales</taxon>
        <taxon>Nocardiaceae</taxon>
        <taxon>Nocardia</taxon>
    </lineage>
</organism>
<name>A0A378X460_9NOCA</name>
<dbReference type="Proteomes" id="UP000255082">
    <property type="component" value="Unassembled WGS sequence"/>
</dbReference>